<sequence length="89" mass="9593">MVADHERAALTEALDCVDGVLVFAEDTPERVLAELRPDIRVKGDDHAGRRISEAGLAEGRGGEAIVVPYLNGHFTNPFVIRLTQQAGTP</sequence>
<keyword evidence="1" id="KW-0808">Transferase</keyword>
<comment type="caution">
    <text evidence="3">The sequence shown here is derived from an EMBL/GenBank/DDBJ whole genome shotgun (WGS) entry which is preliminary data.</text>
</comment>
<accession>A0ABT5YTQ7</accession>
<keyword evidence="4" id="KW-1185">Reference proteome</keyword>
<evidence type="ECO:0000313" key="3">
    <source>
        <dbReference type="EMBL" id="MDF2254878.1"/>
    </source>
</evidence>
<evidence type="ECO:0000256" key="1">
    <source>
        <dbReference type="ARBA" id="ARBA00022679"/>
    </source>
</evidence>
<organism evidence="3 4">
    <name type="scientific">Streptantibioticus ferralitis</name>
    <dbReference type="NCBI Taxonomy" id="236510"/>
    <lineage>
        <taxon>Bacteria</taxon>
        <taxon>Bacillati</taxon>
        <taxon>Actinomycetota</taxon>
        <taxon>Actinomycetes</taxon>
        <taxon>Kitasatosporales</taxon>
        <taxon>Streptomycetaceae</taxon>
        <taxon>Streptantibioticus</taxon>
    </lineage>
</organism>
<protein>
    <submittedName>
        <fullName evidence="3">Uncharacterized protein</fullName>
    </submittedName>
</protein>
<gene>
    <name evidence="3" type="ORF">P2L57_03770</name>
</gene>
<keyword evidence="2" id="KW-0548">Nucleotidyltransferase</keyword>
<dbReference type="PANTHER" id="PTHR43793:SF2">
    <property type="entry name" value="BIFUNCTIONAL PROTEIN HLDE"/>
    <property type="match status" value="1"/>
</dbReference>
<dbReference type="PANTHER" id="PTHR43793">
    <property type="entry name" value="FAD SYNTHASE"/>
    <property type="match status" value="1"/>
</dbReference>
<name>A0ABT5YTQ7_9ACTN</name>
<reference evidence="3 4" key="1">
    <citation type="submission" date="2023-03" db="EMBL/GenBank/DDBJ databases">
        <title>Draft genome sequence of type strain Streptomyces ferralitis JCM 14344.</title>
        <authorList>
            <person name="Klaysubun C."/>
            <person name="Duangmal K."/>
        </authorList>
    </citation>
    <scope>NUCLEOTIDE SEQUENCE [LARGE SCALE GENOMIC DNA]</scope>
    <source>
        <strain evidence="3 4">JCM 14344</strain>
    </source>
</reference>
<dbReference type="EMBL" id="JARHTQ010000002">
    <property type="protein sequence ID" value="MDF2254878.1"/>
    <property type="molecule type" value="Genomic_DNA"/>
</dbReference>
<evidence type="ECO:0000313" key="4">
    <source>
        <dbReference type="Proteomes" id="UP001220022"/>
    </source>
</evidence>
<dbReference type="InterPro" id="IPR014729">
    <property type="entry name" value="Rossmann-like_a/b/a_fold"/>
</dbReference>
<dbReference type="Gene3D" id="3.40.50.620">
    <property type="entry name" value="HUPs"/>
    <property type="match status" value="1"/>
</dbReference>
<dbReference type="InterPro" id="IPR050385">
    <property type="entry name" value="Archaeal_FAD_synthase"/>
</dbReference>
<proteinExistence type="predicted"/>
<dbReference type="Proteomes" id="UP001220022">
    <property type="component" value="Unassembled WGS sequence"/>
</dbReference>
<evidence type="ECO:0000256" key="2">
    <source>
        <dbReference type="ARBA" id="ARBA00022695"/>
    </source>
</evidence>